<evidence type="ECO:0000313" key="3">
    <source>
        <dbReference type="EMBL" id="KAJ8388012.1"/>
    </source>
</evidence>
<keyword evidence="4" id="KW-1185">Reference proteome</keyword>
<feature type="domain" description="Peptidase C76" evidence="2">
    <location>
        <begin position="266"/>
        <end position="422"/>
    </location>
</feature>
<accession>A0AAD7RPY4</accession>
<dbReference type="InterPro" id="IPR006928">
    <property type="entry name" value="Herpes_teg_USP"/>
</dbReference>
<feature type="compositionally biased region" description="Basic residues" evidence="1">
    <location>
        <begin position="193"/>
        <end position="205"/>
    </location>
</feature>
<dbReference type="Gene3D" id="3.90.70.120">
    <property type="match status" value="1"/>
</dbReference>
<dbReference type="Proteomes" id="UP001221898">
    <property type="component" value="Unassembled WGS sequence"/>
</dbReference>
<dbReference type="EMBL" id="JAINUG010000202">
    <property type="protein sequence ID" value="KAJ8388012.1"/>
    <property type="molecule type" value="Genomic_DNA"/>
</dbReference>
<reference evidence="3" key="1">
    <citation type="journal article" date="2023" name="Science">
        <title>Genome structures resolve the early diversification of teleost fishes.</title>
        <authorList>
            <person name="Parey E."/>
            <person name="Louis A."/>
            <person name="Montfort J."/>
            <person name="Bouchez O."/>
            <person name="Roques C."/>
            <person name="Iampietro C."/>
            <person name="Lluch J."/>
            <person name="Castinel A."/>
            <person name="Donnadieu C."/>
            <person name="Desvignes T."/>
            <person name="Floi Bucao C."/>
            <person name="Jouanno E."/>
            <person name="Wen M."/>
            <person name="Mejri S."/>
            <person name="Dirks R."/>
            <person name="Jansen H."/>
            <person name="Henkel C."/>
            <person name="Chen W.J."/>
            <person name="Zahm M."/>
            <person name="Cabau C."/>
            <person name="Klopp C."/>
            <person name="Thompson A.W."/>
            <person name="Robinson-Rechavi M."/>
            <person name="Braasch I."/>
            <person name="Lecointre G."/>
            <person name="Bobe J."/>
            <person name="Postlethwait J.H."/>
            <person name="Berthelot C."/>
            <person name="Roest Crollius H."/>
            <person name="Guiguen Y."/>
        </authorList>
    </citation>
    <scope>NUCLEOTIDE SEQUENCE</scope>
    <source>
        <strain evidence="3">NC1722</strain>
    </source>
</reference>
<feature type="region of interest" description="Disordered" evidence="1">
    <location>
        <begin position="180"/>
        <end position="225"/>
    </location>
</feature>
<feature type="region of interest" description="Disordered" evidence="1">
    <location>
        <begin position="500"/>
        <end position="520"/>
    </location>
</feature>
<name>A0AAD7RPY4_9TELE</name>
<dbReference type="InterPro" id="IPR038765">
    <property type="entry name" value="Papain-like_cys_pep_sf"/>
</dbReference>
<evidence type="ECO:0000256" key="1">
    <source>
        <dbReference type="SAM" id="MobiDB-lite"/>
    </source>
</evidence>
<feature type="compositionally biased region" description="Polar residues" evidence="1">
    <location>
        <begin position="208"/>
        <end position="221"/>
    </location>
</feature>
<dbReference type="SUPFAM" id="SSF54001">
    <property type="entry name" value="Cysteine proteinases"/>
    <property type="match status" value="1"/>
</dbReference>
<evidence type="ECO:0000313" key="4">
    <source>
        <dbReference type="Proteomes" id="UP001221898"/>
    </source>
</evidence>
<proteinExistence type="predicted"/>
<dbReference type="PANTHER" id="PTHR40552:SF6">
    <property type="entry name" value="FI09606P-RELATED"/>
    <property type="match status" value="1"/>
</dbReference>
<dbReference type="Pfam" id="PF04843">
    <property type="entry name" value="Herpes_teg_N"/>
    <property type="match status" value="1"/>
</dbReference>
<protein>
    <recommendedName>
        <fullName evidence="2">Peptidase C76 domain-containing protein</fullName>
    </recommendedName>
</protein>
<dbReference type="AlphaFoldDB" id="A0AAD7RPY4"/>
<evidence type="ECO:0000259" key="2">
    <source>
        <dbReference type="Pfam" id="PF04843"/>
    </source>
</evidence>
<sequence>MEILARLVWAAASQQLERATRVATVQRTSPRTSPPARRVSPKVVVMDEVAVPRPSNPFEWTVVGRTTKTAQPETPPPAPSLWTKKDAITPSQSPAQKMARLPIAAGRTRCWTDQEDARRPSSPFEWRVVGRTKKTHRPAEPEQQVDHSFPLNPVWFSPAILDAMEEAVPSHLPSAVECRALGKGGKKSTVEHRQRRVASKRRQKKQQVEATASAVESSKPSPRSLGTAVVTEELGASCSDKPLQFTSQDSAIGPSQRVQSVRATHSQMDQRYGTFSRNNQCTCMALTFLAYHHEGLHLDTSSLDHVLQRGDALYVGIKQQLILDKTFQHNHLTIEEMPQQVLTDSCVYNARTNNSDLRVGFLRDEEASPKSSRRGSSLATQLECLSQDVSHAFLIVAPECIAVFRDRTGRYGLFDSHSRSARGLPHSSGTAIVLTFCELSDMVDHLHALFADRSPYASYELMPVSFESDHGFSETPGQSADVAMTKPTTAVPEAQTCVEANIPRSKTDDGQPKNLDFNRE</sequence>
<organism evidence="3 4">
    <name type="scientific">Aldrovandia affinis</name>
    <dbReference type="NCBI Taxonomy" id="143900"/>
    <lineage>
        <taxon>Eukaryota</taxon>
        <taxon>Metazoa</taxon>
        <taxon>Chordata</taxon>
        <taxon>Craniata</taxon>
        <taxon>Vertebrata</taxon>
        <taxon>Euteleostomi</taxon>
        <taxon>Actinopterygii</taxon>
        <taxon>Neopterygii</taxon>
        <taxon>Teleostei</taxon>
        <taxon>Notacanthiformes</taxon>
        <taxon>Halosauridae</taxon>
        <taxon>Aldrovandia</taxon>
    </lineage>
</organism>
<dbReference type="PANTHER" id="PTHR40552">
    <property type="entry name" value="AT05186P-RELATED"/>
    <property type="match status" value="1"/>
</dbReference>
<gene>
    <name evidence="3" type="ORF">AAFF_G00148030</name>
</gene>
<feature type="compositionally biased region" description="Basic and acidic residues" evidence="1">
    <location>
        <begin position="505"/>
        <end position="520"/>
    </location>
</feature>
<comment type="caution">
    <text evidence="3">The sequence shown here is derived from an EMBL/GenBank/DDBJ whole genome shotgun (WGS) entry which is preliminary data.</text>
</comment>